<dbReference type="Proteomes" id="UP000287033">
    <property type="component" value="Unassembled WGS sequence"/>
</dbReference>
<accession>A0A401SW99</accession>
<evidence type="ECO:0000256" key="5">
    <source>
        <dbReference type="ARBA" id="ARBA00023180"/>
    </source>
</evidence>
<dbReference type="InterPro" id="IPR050504">
    <property type="entry name" value="IgSF_BTN/MOG"/>
</dbReference>
<keyword evidence="7" id="KW-0812">Transmembrane</keyword>
<dbReference type="OMA" id="WERYQIS"/>
<evidence type="ECO:0000256" key="2">
    <source>
        <dbReference type="ARBA" id="ARBA00022729"/>
    </source>
</evidence>
<dbReference type="InterPro" id="IPR013106">
    <property type="entry name" value="Ig_V-set"/>
</dbReference>
<dbReference type="SUPFAM" id="SSF48726">
    <property type="entry name" value="Immunoglobulin"/>
    <property type="match status" value="1"/>
</dbReference>
<dbReference type="Gene3D" id="2.60.40.10">
    <property type="entry name" value="Immunoglobulins"/>
    <property type="match status" value="1"/>
</dbReference>
<dbReference type="OrthoDB" id="9983389at2759"/>
<dbReference type="EMBL" id="BEZZ01000622">
    <property type="protein sequence ID" value="GCC34679.1"/>
    <property type="molecule type" value="Genomic_DNA"/>
</dbReference>
<dbReference type="GO" id="GO:1903037">
    <property type="term" value="P:regulation of leukocyte cell-cell adhesion"/>
    <property type="evidence" value="ECO:0007669"/>
    <property type="project" value="UniProtKB-ARBA"/>
</dbReference>
<keyword evidence="5" id="KW-0325">Glycoprotein</keyword>
<keyword evidence="3 7" id="KW-0472">Membrane</keyword>
<keyword evidence="2" id="KW-0732">Signal</keyword>
<dbReference type="GO" id="GO:0001817">
    <property type="term" value="P:regulation of cytokine production"/>
    <property type="evidence" value="ECO:0007669"/>
    <property type="project" value="TreeGrafter"/>
</dbReference>
<evidence type="ECO:0000256" key="6">
    <source>
        <dbReference type="ARBA" id="ARBA00023319"/>
    </source>
</evidence>
<evidence type="ECO:0000256" key="1">
    <source>
        <dbReference type="ARBA" id="ARBA00004370"/>
    </source>
</evidence>
<dbReference type="SMART" id="SM00406">
    <property type="entry name" value="IGv"/>
    <property type="match status" value="1"/>
</dbReference>
<gene>
    <name evidence="9" type="ORF">chiPu_0013154</name>
</gene>
<comment type="caution">
    <text evidence="9">The sequence shown here is derived from an EMBL/GenBank/DDBJ whole genome shotgun (WGS) entry which is preliminary data.</text>
</comment>
<evidence type="ECO:0000259" key="8">
    <source>
        <dbReference type="PROSITE" id="PS50835"/>
    </source>
</evidence>
<comment type="subcellular location">
    <subcellularLocation>
        <location evidence="1">Membrane</location>
    </subcellularLocation>
</comment>
<keyword evidence="7" id="KW-1133">Transmembrane helix</keyword>
<sequence>MVLLSDQLQISVWDGSVLAIHNGNAILPCQFFGGFLSNQIIILWQRVETKEILWSYYLGENQLNQQSLEYSGRVSLFPEELKRGNASLKLENIKLNDTGKYMCSVRIPLENSTGILSLQIADTDNGIEKRHQWILLTVLLMVAGFVSIGILISKKSISPAK</sequence>
<dbReference type="PROSITE" id="PS50835">
    <property type="entry name" value="IG_LIKE"/>
    <property type="match status" value="1"/>
</dbReference>
<dbReference type="Pfam" id="PF07686">
    <property type="entry name" value="V-set"/>
    <property type="match status" value="1"/>
</dbReference>
<evidence type="ECO:0000256" key="3">
    <source>
        <dbReference type="ARBA" id="ARBA00023136"/>
    </source>
</evidence>
<dbReference type="GO" id="GO:0050863">
    <property type="term" value="P:regulation of T cell activation"/>
    <property type="evidence" value="ECO:0007669"/>
    <property type="project" value="UniProtKB-ARBA"/>
</dbReference>
<reference evidence="9 10" key="1">
    <citation type="journal article" date="2018" name="Nat. Ecol. Evol.">
        <title>Shark genomes provide insights into elasmobranch evolution and the origin of vertebrates.</title>
        <authorList>
            <person name="Hara Y"/>
            <person name="Yamaguchi K"/>
            <person name="Onimaru K"/>
            <person name="Kadota M"/>
            <person name="Koyanagi M"/>
            <person name="Keeley SD"/>
            <person name="Tatsumi K"/>
            <person name="Tanaka K"/>
            <person name="Motone F"/>
            <person name="Kageyama Y"/>
            <person name="Nozu R"/>
            <person name="Adachi N"/>
            <person name="Nishimura O"/>
            <person name="Nakagawa R"/>
            <person name="Tanegashima C"/>
            <person name="Kiyatake I"/>
            <person name="Matsumoto R"/>
            <person name="Murakumo K"/>
            <person name="Nishida K"/>
            <person name="Terakita A"/>
            <person name="Kuratani S"/>
            <person name="Sato K"/>
            <person name="Hyodo S Kuraku.S."/>
        </authorList>
    </citation>
    <scope>NUCLEOTIDE SEQUENCE [LARGE SCALE GENOMIC DNA]</scope>
</reference>
<feature type="transmembrane region" description="Helical" evidence="7">
    <location>
        <begin position="133"/>
        <end position="152"/>
    </location>
</feature>
<proteinExistence type="predicted"/>
<protein>
    <recommendedName>
        <fullName evidence="8">Ig-like domain-containing protein</fullName>
    </recommendedName>
</protein>
<organism evidence="9 10">
    <name type="scientific">Chiloscyllium punctatum</name>
    <name type="common">Brownbanded bambooshark</name>
    <name type="synonym">Hemiscyllium punctatum</name>
    <dbReference type="NCBI Taxonomy" id="137246"/>
    <lineage>
        <taxon>Eukaryota</taxon>
        <taxon>Metazoa</taxon>
        <taxon>Chordata</taxon>
        <taxon>Craniata</taxon>
        <taxon>Vertebrata</taxon>
        <taxon>Chondrichthyes</taxon>
        <taxon>Elasmobranchii</taxon>
        <taxon>Galeomorphii</taxon>
        <taxon>Galeoidea</taxon>
        <taxon>Orectolobiformes</taxon>
        <taxon>Hemiscylliidae</taxon>
        <taxon>Chiloscyllium</taxon>
    </lineage>
</organism>
<keyword evidence="4" id="KW-1015">Disulfide bond</keyword>
<evidence type="ECO:0000313" key="10">
    <source>
        <dbReference type="Proteomes" id="UP000287033"/>
    </source>
</evidence>
<dbReference type="GO" id="GO:0050852">
    <property type="term" value="P:T cell receptor signaling pathway"/>
    <property type="evidence" value="ECO:0007669"/>
    <property type="project" value="TreeGrafter"/>
</dbReference>
<dbReference type="GO" id="GO:0005102">
    <property type="term" value="F:signaling receptor binding"/>
    <property type="evidence" value="ECO:0007669"/>
    <property type="project" value="TreeGrafter"/>
</dbReference>
<dbReference type="PANTHER" id="PTHR24100">
    <property type="entry name" value="BUTYROPHILIN"/>
    <property type="match status" value="1"/>
</dbReference>
<evidence type="ECO:0000256" key="4">
    <source>
        <dbReference type="ARBA" id="ARBA00023157"/>
    </source>
</evidence>
<name>A0A401SW99_CHIPU</name>
<dbReference type="InterPro" id="IPR007110">
    <property type="entry name" value="Ig-like_dom"/>
</dbReference>
<dbReference type="GO" id="GO:0009897">
    <property type="term" value="C:external side of plasma membrane"/>
    <property type="evidence" value="ECO:0007669"/>
    <property type="project" value="TreeGrafter"/>
</dbReference>
<dbReference type="STRING" id="137246.A0A401SW99"/>
<feature type="domain" description="Ig-like" evidence="8">
    <location>
        <begin position="1"/>
        <end position="121"/>
    </location>
</feature>
<dbReference type="FunFam" id="2.60.40.10:FF:000142">
    <property type="entry name" value="V-set domain-containing T-cell activation inhibitor 1"/>
    <property type="match status" value="1"/>
</dbReference>
<keyword evidence="6" id="KW-0393">Immunoglobulin domain</keyword>
<evidence type="ECO:0000256" key="7">
    <source>
        <dbReference type="SAM" id="Phobius"/>
    </source>
</evidence>
<dbReference type="AlphaFoldDB" id="A0A401SW99"/>
<dbReference type="InterPro" id="IPR036179">
    <property type="entry name" value="Ig-like_dom_sf"/>
</dbReference>
<keyword evidence="10" id="KW-1185">Reference proteome</keyword>
<dbReference type="PANTHER" id="PTHR24100:SF155">
    <property type="entry name" value="CD276 ANTIGEN"/>
    <property type="match status" value="1"/>
</dbReference>
<evidence type="ECO:0000313" key="9">
    <source>
        <dbReference type="EMBL" id="GCC34679.1"/>
    </source>
</evidence>
<dbReference type="InterPro" id="IPR013783">
    <property type="entry name" value="Ig-like_fold"/>
</dbReference>